<dbReference type="Gene3D" id="3.40.1190.20">
    <property type="match status" value="1"/>
</dbReference>
<dbReference type="KEGG" id="vbl:L21SP4_00339"/>
<reference evidence="8 9" key="2">
    <citation type="journal article" date="2016" name="ISME J.">
        <title>Characterization of the first cultured representative of Verrucomicrobia subdivision 5 indicates the proposal of a novel phylum.</title>
        <authorList>
            <person name="Spring S."/>
            <person name="Bunk B."/>
            <person name="Sproer C."/>
            <person name="Schumann P."/>
            <person name="Rohde M."/>
            <person name="Tindall B.J."/>
            <person name="Klenk H.P."/>
        </authorList>
    </citation>
    <scope>NUCLEOTIDE SEQUENCE [LARGE SCALE GENOMIC DNA]</scope>
    <source>
        <strain evidence="8 9">L21-Fru-AB</strain>
    </source>
</reference>
<evidence type="ECO:0000256" key="2">
    <source>
        <dbReference type="ARBA" id="ARBA00012135"/>
    </source>
</evidence>
<dbReference type="GO" id="GO:0008902">
    <property type="term" value="F:hydroxymethylpyrimidine kinase activity"/>
    <property type="evidence" value="ECO:0007669"/>
    <property type="project" value="UniProtKB-EC"/>
</dbReference>
<evidence type="ECO:0000256" key="6">
    <source>
        <dbReference type="ARBA" id="ARBA00022840"/>
    </source>
</evidence>
<name>A0A0G3EFP1_9BACT</name>
<dbReference type="PATRIC" id="fig|1609981.3.peg.354"/>
<evidence type="ECO:0000256" key="1">
    <source>
        <dbReference type="ARBA" id="ARBA00004948"/>
    </source>
</evidence>
<evidence type="ECO:0000256" key="3">
    <source>
        <dbReference type="ARBA" id="ARBA00022679"/>
    </source>
</evidence>
<dbReference type="InterPro" id="IPR013749">
    <property type="entry name" value="PM/HMP-P_kinase-1"/>
</dbReference>
<dbReference type="OrthoDB" id="9810880at2"/>
<reference evidence="9" key="1">
    <citation type="submission" date="2015-02" db="EMBL/GenBank/DDBJ databases">
        <title>Description and complete genome sequence of the first cultured representative of the subdivision 5 of the Verrucomicrobia phylum.</title>
        <authorList>
            <person name="Spring S."/>
            <person name="Bunk B."/>
            <person name="Sproer C."/>
            <person name="Klenk H.-P."/>
        </authorList>
    </citation>
    <scope>NUCLEOTIDE SEQUENCE [LARGE SCALE GENOMIC DNA]</scope>
    <source>
        <strain evidence="9">L21-Fru-AB</strain>
    </source>
</reference>
<dbReference type="Pfam" id="PF08543">
    <property type="entry name" value="Phos_pyr_kin"/>
    <property type="match status" value="1"/>
</dbReference>
<dbReference type="GO" id="GO:0008972">
    <property type="term" value="F:phosphomethylpyrimidine kinase activity"/>
    <property type="evidence" value="ECO:0007669"/>
    <property type="project" value="InterPro"/>
</dbReference>
<proteinExistence type="predicted"/>
<accession>A0A0G3EFP1</accession>
<dbReference type="EC" id="2.7.1.49" evidence="2"/>
<dbReference type="STRING" id="1307763.L21SP4_00339"/>
<dbReference type="CDD" id="cd01169">
    <property type="entry name" value="HMPP_kinase"/>
    <property type="match status" value="1"/>
</dbReference>
<evidence type="ECO:0000256" key="5">
    <source>
        <dbReference type="ARBA" id="ARBA00022777"/>
    </source>
</evidence>
<dbReference type="AlphaFoldDB" id="A0A0G3EFP1"/>
<sequence>MAGSDSGGGAGIQADLRVMHAFGVHGCTLITALTAQNTLGVLRADPVAPAMLEAQFEALIEDLPPAAFKTGMLCDASTCRTVAGFLDRIPAGARFVCDPVMVAGSGDPLLSDDAIACVKNGIVPRAAILTPNIPEAEVLLGRTVSAESMEEDARALLALGPASVFLKGGHLEGGAVCRDLWTDGAETLWLESPRLESRCTHGTGCVLSSALTALLALGWTPAEAAQRAHGWLAEKLRAARPLGHGNGPVF</sequence>
<gene>
    <name evidence="8" type="primary">thiD</name>
    <name evidence="8" type="ORF">L21SP4_00339</name>
</gene>
<evidence type="ECO:0000259" key="7">
    <source>
        <dbReference type="Pfam" id="PF08543"/>
    </source>
</evidence>
<feature type="domain" description="Pyridoxamine kinase/Phosphomethylpyrimidine kinase" evidence="7">
    <location>
        <begin position="5"/>
        <end position="249"/>
    </location>
</feature>
<evidence type="ECO:0000256" key="4">
    <source>
        <dbReference type="ARBA" id="ARBA00022741"/>
    </source>
</evidence>
<dbReference type="PANTHER" id="PTHR20858">
    <property type="entry name" value="PHOSPHOMETHYLPYRIMIDINE KINASE"/>
    <property type="match status" value="1"/>
</dbReference>
<evidence type="ECO:0000313" key="9">
    <source>
        <dbReference type="Proteomes" id="UP000035268"/>
    </source>
</evidence>
<dbReference type="GO" id="GO:0005524">
    <property type="term" value="F:ATP binding"/>
    <property type="evidence" value="ECO:0007669"/>
    <property type="project" value="UniProtKB-KW"/>
</dbReference>
<dbReference type="EMBL" id="CP010904">
    <property type="protein sequence ID" value="AKJ63620.1"/>
    <property type="molecule type" value="Genomic_DNA"/>
</dbReference>
<comment type="pathway">
    <text evidence="1">Cofactor biosynthesis; thiamine diphosphate biosynthesis.</text>
</comment>
<dbReference type="InterPro" id="IPR004399">
    <property type="entry name" value="HMP/HMP-P_kinase_dom"/>
</dbReference>
<dbReference type="PANTHER" id="PTHR20858:SF17">
    <property type="entry name" value="HYDROXYMETHYLPYRIMIDINE_PHOSPHOMETHYLPYRIMIDINE KINASE THI20-RELATED"/>
    <property type="match status" value="1"/>
</dbReference>
<keyword evidence="5 8" id="KW-0418">Kinase</keyword>
<dbReference type="Proteomes" id="UP000035268">
    <property type="component" value="Chromosome"/>
</dbReference>
<dbReference type="GO" id="GO:0005829">
    <property type="term" value="C:cytosol"/>
    <property type="evidence" value="ECO:0007669"/>
    <property type="project" value="TreeGrafter"/>
</dbReference>
<keyword evidence="4" id="KW-0547">Nucleotide-binding</keyword>
<dbReference type="SUPFAM" id="SSF53613">
    <property type="entry name" value="Ribokinase-like"/>
    <property type="match status" value="1"/>
</dbReference>
<dbReference type="FunFam" id="3.40.1190.20:FF:000003">
    <property type="entry name" value="Phosphomethylpyrimidine kinase ThiD"/>
    <property type="match status" value="1"/>
</dbReference>
<dbReference type="InterPro" id="IPR029056">
    <property type="entry name" value="Ribokinase-like"/>
</dbReference>
<keyword evidence="3 8" id="KW-0808">Transferase</keyword>
<keyword evidence="9" id="KW-1185">Reference proteome</keyword>
<dbReference type="NCBIfam" id="TIGR00097">
    <property type="entry name" value="HMP-P_kinase"/>
    <property type="match status" value="1"/>
</dbReference>
<keyword evidence="6" id="KW-0067">ATP-binding</keyword>
<dbReference type="GO" id="GO:0009228">
    <property type="term" value="P:thiamine biosynthetic process"/>
    <property type="evidence" value="ECO:0007669"/>
    <property type="project" value="InterPro"/>
</dbReference>
<organism evidence="8 9">
    <name type="scientific">Kiritimatiella glycovorans</name>
    <dbReference type="NCBI Taxonomy" id="1307763"/>
    <lineage>
        <taxon>Bacteria</taxon>
        <taxon>Pseudomonadati</taxon>
        <taxon>Kiritimatiellota</taxon>
        <taxon>Kiritimatiellia</taxon>
        <taxon>Kiritimatiellales</taxon>
        <taxon>Kiritimatiellaceae</taxon>
        <taxon>Kiritimatiella</taxon>
    </lineage>
</organism>
<protein>
    <recommendedName>
        <fullName evidence="2">hydroxymethylpyrimidine kinase</fullName>
        <ecNumber evidence="2">2.7.1.49</ecNumber>
    </recommendedName>
</protein>
<evidence type="ECO:0000313" key="8">
    <source>
        <dbReference type="EMBL" id="AKJ63620.1"/>
    </source>
</evidence>